<organism evidence="4 5">
    <name type="scientific">Cudoniella acicularis</name>
    <dbReference type="NCBI Taxonomy" id="354080"/>
    <lineage>
        <taxon>Eukaryota</taxon>
        <taxon>Fungi</taxon>
        <taxon>Dikarya</taxon>
        <taxon>Ascomycota</taxon>
        <taxon>Pezizomycotina</taxon>
        <taxon>Leotiomycetes</taxon>
        <taxon>Helotiales</taxon>
        <taxon>Tricladiaceae</taxon>
        <taxon>Cudoniella</taxon>
    </lineage>
</organism>
<comment type="caution">
    <text evidence="4">The sequence shown here is derived from an EMBL/GenBank/DDBJ whole genome shotgun (WGS) entry which is preliminary data.</text>
</comment>
<gene>
    <name evidence="4" type="ORF">G7Y89_g7182</name>
</gene>
<keyword evidence="5" id="KW-1185">Reference proteome</keyword>
<dbReference type="PANTHER" id="PTHR10039">
    <property type="entry name" value="AMELOGENIN"/>
    <property type="match status" value="1"/>
</dbReference>
<feature type="domain" description="DUF7791" evidence="3">
    <location>
        <begin position="578"/>
        <end position="715"/>
    </location>
</feature>
<reference evidence="4 5" key="1">
    <citation type="submission" date="2020-03" db="EMBL/GenBank/DDBJ databases">
        <title>Draft Genome Sequence of Cudoniella acicularis.</title>
        <authorList>
            <person name="Buettner E."/>
            <person name="Kellner H."/>
        </authorList>
    </citation>
    <scope>NUCLEOTIDE SEQUENCE [LARGE SCALE GENOMIC DNA]</scope>
    <source>
        <strain evidence="4 5">DSM 108380</strain>
    </source>
</reference>
<dbReference type="SUPFAM" id="SSF52540">
    <property type="entry name" value="P-loop containing nucleoside triphosphate hydrolases"/>
    <property type="match status" value="1"/>
</dbReference>
<dbReference type="EMBL" id="JAAMPI010000493">
    <property type="protein sequence ID" value="KAF4630952.1"/>
    <property type="molecule type" value="Genomic_DNA"/>
</dbReference>
<keyword evidence="1" id="KW-0677">Repeat</keyword>
<dbReference type="InterPro" id="IPR056693">
    <property type="entry name" value="DUF7791"/>
</dbReference>
<evidence type="ECO:0000313" key="5">
    <source>
        <dbReference type="Proteomes" id="UP000566819"/>
    </source>
</evidence>
<protein>
    <recommendedName>
        <fullName evidence="6">NACHT domain-containing protein</fullName>
    </recommendedName>
</protein>
<evidence type="ECO:0000259" key="3">
    <source>
        <dbReference type="Pfam" id="PF25053"/>
    </source>
</evidence>
<feature type="domain" description="Nephrocystin 3-like N-terminal" evidence="2">
    <location>
        <begin position="297"/>
        <end position="468"/>
    </location>
</feature>
<dbReference type="Gene3D" id="3.40.50.300">
    <property type="entry name" value="P-loop containing nucleotide triphosphate hydrolases"/>
    <property type="match status" value="1"/>
</dbReference>
<evidence type="ECO:0000313" key="4">
    <source>
        <dbReference type="EMBL" id="KAF4630952.1"/>
    </source>
</evidence>
<dbReference type="InterPro" id="IPR056884">
    <property type="entry name" value="NPHP3-like_N"/>
</dbReference>
<dbReference type="PANTHER" id="PTHR10039:SF5">
    <property type="entry name" value="NACHT DOMAIN-CONTAINING PROTEIN"/>
    <property type="match status" value="1"/>
</dbReference>
<evidence type="ECO:0008006" key="6">
    <source>
        <dbReference type="Google" id="ProtNLM"/>
    </source>
</evidence>
<dbReference type="Pfam" id="PF24883">
    <property type="entry name" value="NPHP3_N"/>
    <property type="match status" value="1"/>
</dbReference>
<accession>A0A8H4RMJ7</accession>
<evidence type="ECO:0000259" key="2">
    <source>
        <dbReference type="Pfam" id="PF24883"/>
    </source>
</evidence>
<dbReference type="OrthoDB" id="443402at2759"/>
<dbReference type="Pfam" id="PF25053">
    <property type="entry name" value="DUF7791"/>
    <property type="match status" value="1"/>
</dbReference>
<proteinExistence type="predicted"/>
<dbReference type="InterPro" id="IPR027417">
    <property type="entry name" value="P-loop_NTPase"/>
</dbReference>
<dbReference type="AlphaFoldDB" id="A0A8H4RMJ7"/>
<name>A0A8H4RMJ7_9HELO</name>
<sequence length="1036" mass="116299">MDPITAFSVAGTVIQFVDFGSELLSGAHEIYKSTAGSLTVNEELELVTADFRAVVLRLEHLAPHSEDARTPENHQFQQGMVKICDEAKVLATDVINRLEEFKLKANVKGHKLIWASLFQAVKIAWSKDELDSVVKRLESLKSALQNRVLLALSEKMELHSIQMSERFNSLDRQTQQIISALVNGQNITRNQGSDEAVRTTAALSQILCRFRVENYEEHRKTRAMIVGIDKGNIIPNIELLDVPPDEEIQLRKQVGTRVLQSLHFSTMDYRIEQIAEAHRSTFNWIFNEEASNQHHWSNFSEWLQTGEGVYWMKGKAGSGKSTLLKYIYEDPRTFQLLSAWAGTTPLYLSSFFFWAAGSPEQKSFTGLLRGLLFEILNQQPELIPIALPQSWARTYSHIVGDKAGILNGALSLRMLKEAFTLLMTQHIVQFKLCLFVDGLDEFDGDHEEMAEFFKTSTSPFLKVCLSSRPWVVFEDCFRDSPGLQLQDLTRPDIEQYVGDVLIRHTAFQRLSTKEPDSTSTIVEEITERAEGVFLWVFLVVKSLLNGIRNQDAMSDLQRRLLELPRELEPLYNHFVGCIEPIYHPWASMAFQVVRASQESDLKPKSPCSILGLYLAINGDLDLKTVKHWTRSHILSECRRASVQLTARCMGLLETGKSPDGFMFSGPRVNYIHRTAKDYLAKPEVWQTFIRHTEGTFNPDVAIAKSCVLQLGIISSQPAHPQHWKWSRDIAINAVFHTSSAERTSNKVPQGTLDDLDQLMCTIRSTSESEFSATNWTICLTTIDDKTCYQTSPFLKLAICFGLTEYIRCKRNEIETLIQGPLQGTDSNLLCYAIPTGRSRFETVQPSMVDVLLAAGANPNSPGHHGESAWRAALRYAHGLGDSQMRNNTKVILKAFQILTLMLGSGADPREAIKVADSCCLINASERTFTVEDFLIEMRKSQIWVGSLEPPELTALSVAIKSAFEYKLSNVISGEEPGPSTILLATAEEAVAKEGLEDELEAVEAQTEGVMLIVDGDVNVWDSGVAVFDWDEDTVSV</sequence>
<evidence type="ECO:0000256" key="1">
    <source>
        <dbReference type="ARBA" id="ARBA00022737"/>
    </source>
</evidence>
<dbReference type="Proteomes" id="UP000566819">
    <property type="component" value="Unassembled WGS sequence"/>
</dbReference>